<dbReference type="SUPFAM" id="SSF56281">
    <property type="entry name" value="Metallo-hydrolase/oxidoreductase"/>
    <property type="match status" value="1"/>
</dbReference>
<dbReference type="PANTHER" id="PTHR42951">
    <property type="entry name" value="METALLO-BETA-LACTAMASE DOMAIN-CONTAINING"/>
    <property type="match status" value="1"/>
</dbReference>
<evidence type="ECO:0000313" key="8">
    <source>
        <dbReference type="Proteomes" id="UP000236165"/>
    </source>
</evidence>
<dbReference type="Proteomes" id="UP000194131">
    <property type="component" value="Unassembled WGS sequence"/>
</dbReference>
<evidence type="ECO:0000313" key="4">
    <source>
        <dbReference type="EMBL" id="PJN72187.1"/>
    </source>
</evidence>
<accession>A0A0B5S931</accession>
<dbReference type="EMBL" id="MKZQ01000013">
    <property type="protein sequence ID" value="PJN72187.1"/>
    <property type="molecule type" value="Genomic_DNA"/>
</dbReference>
<evidence type="ECO:0000313" key="9">
    <source>
        <dbReference type="Proteomes" id="UP000596196"/>
    </source>
</evidence>
<proteinExistence type="predicted"/>
<evidence type="ECO:0000313" key="6">
    <source>
        <dbReference type="Proteomes" id="UP000190696"/>
    </source>
</evidence>
<dbReference type="CDD" id="cd07739">
    <property type="entry name" value="metallo-hydrolase-like_MBL-fold"/>
    <property type="match status" value="1"/>
</dbReference>
<dbReference type="InterPro" id="IPR036866">
    <property type="entry name" value="RibonucZ/Hydroxyglut_hydro"/>
</dbReference>
<dbReference type="PANTHER" id="PTHR42951:SF14">
    <property type="entry name" value="METALLO-BETA-LACTAMASE SUPERFAMILY PROTEIN"/>
    <property type="match status" value="1"/>
</dbReference>
<evidence type="ECO:0000313" key="5">
    <source>
        <dbReference type="EMBL" id="QQA16792.1"/>
    </source>
</evidence>
<organism evidence="2 6">
    <name type="scientific">Bacillus mycoides</name>
    <dbReference type="NCBI Taxonomy" id="1405"/>
    <lineage>
        <taxon>Bacteria</taxon>
        <taxon>Bacillati</taxon>
        <taxon>Bacillota</taxon>
        <taxon>Bacilli</taxon>
        <taxon>Bacillales</taxon>
        <taxon>Bacillaceae</taxon>
        <taxon>Bacillus</taxon>
        <taxon>Bacillus cereus group</taxon>
    </lineage>
</organism>
<accession>A0A1S9T7D9</accession>
<name>A0A0B5S931_BACMY</name>
<sequence length="266" mass="29898">MSKLHLEVFTGSEQAFQVTSTIVYGEKDAILIDAQFLLSDAHRLAAQIIETGKNLTHIYVTHFHPDHYFGLNVLHEAFPEAKIVALRNTVEDIRNTFEKKVEQWKPSIGHNVPHQPIVPEELTEEKLILEGNDLIIKGGLQGDTPNNSYVWIPSLKAVVTGDIVYNNTFVWTLETDAEARHKWLETLSELENLHPEIVVAGHRDYDVPNTADAIKHTRKYLVAFDEVLAGNPSSEEIQTAIKERFPHVKALEIGLVLAANAFGVKK</sequence>
<dbReference type="SMART" id="SM00849">
    <property type="entry name" value="Lactamase_B"/>
    <property type="match status" value="1"/>
</dbReference>
<dbReference type="Proteomes" id="UP000236165">
    <property type="component" value="Unassembled WGS sequence"/>
</dbReference>
<dbReference type="EMBL" id="MRWU01000012">
    <property type="protein sequence ID" value="OSX91159.1"/>
    <property type="molecule type" value="Genomic_DNA"/>
</dbReference>
<keyword evidence="9" id="KW-1185">Reference proteome</keyword>
<dbReference type="Proteomes" id="UP000596196">
    <property type="component" value="Chromosome"/>
</dbReference>
<evidence type="ECO:0000313" key="7">
    <source>
        <dbReference type="Proteomes" id="UP000194131"/>
    </source>
</evidence>
<dbReference type="RefSeq" id="WP_002125460.1">
    <property type="nucleotide sequence ID" value="NZ_CAKJWQ010000021.1"/>
</dbReference>
<evidence type="ECO:0000313" key="2">
    <source>
        <dbReference type="EMBL" id="OOR05946.1"/>
    </source>
</evidence>
<dbReference type="Pfam" id="PF00753">
    <property type="entry name" value="Lactamase_B"/>
    <property type="match status" value="1"/>
</dbReference>
<evidence type="ECO:0000313" key="3">
    <source>
        <dbReference type="EMBL" id="OSX91159.1"/>
    </source>
</evidence>
<dbReference type="InterPro" id="IPR050855">
    <property type="entry name" value="NDM-1-like"/>
</dbReference>
<reference evidence="3 7" key="2">
    <citation type="submission" date="2016-12" db="EMBL/GenBank/DDBJ databases">
        <title>Genome Sequences of Twelve Sporeforming Bacillus Species Isolated from Foods.</title>
        <authorList>
            <person name="De Jong A."/>
            <person name="Holsappel S."/>
            <person name="Kuipers O.P."/>
        </authorList>
    </citation>
    <scope>NUCLEOTIDE SEQUENCE [LARGE SCALE GENOMIC DNA]</scope>
    <source>
        <strain evidence="3 7">S3E15</strain>
    </source>
</reference>
<protein>
    <submittedName>
        <fullName evidence="2">MBL fold metallo-hydrolase</fullName>
    </submittedName>
</protein>
<dbReference type="EMBL" id="CP065877">
    <property type="protein sequence ID" value="QQA16792.1"/>
    <property type="molecule type" value="Genomic_DNA"/>
</dbReference>
<dbReference type="InterPro" id="IPR001279">
    <property type="entry name" value="Metallo-B-lactamas"/>
</dbReference>
<reference evidence="4 8" key="1">
    <citation type="submission" date="2016-10" db="EMBL/GenBank/DDBJ databases">
        <title>Genome Sequence of Bacillus weihenstephanensis GM6LP.</title>
        <authorList>
            <person name="Poehlein A."/>
            <person name="Wemheuer F."/>
            <person name="Hollensteiner J."/>
            <person name="Wemheuer B."/>
        </authorList>
    </citation>
    <scope>NUCLEOTIDE SEQUENCE [LARGE SCALE GENOMIC DNA]</scope>
    <source>
        <strain evidence="4 8">GM6LP</strain>
    </source>
</reference>
<dbReference type="EMBL" id="MUAI01000011">
    <property type="protein sequence ID" value="OOR05946.1"/>
    <property type="molecule type" value="Genomic_DNA"/>
</dbReference>
<dbReference type="AlphaFoldDB" id="A0A0B5S931"/>
<feature type="domain" description="Metallo-beta-lactamase" evidence="1">
    <location>
        <begin position="17"/>
        <end position="202"/>
    </location>
</feature>
<gene>
    <name evidence="4" type="ORF">BACWE_10150</name>
    <name evidence="2" type="ORF">BW900_15185</name>
    <name evidence="5" type="ORF">I6G81_04770</name>
    <name evidence="3" type="ORF">S3E15_01190</name>
</gene>
<dbReference type="Proteomes" id="UP000190696">
    <property type="component" value="Unassembled WGS sequence"/>
</dbReference>
<dbReference type="KEGG" id="bmyo:BG05_5078"/>
<dbReference type="Gene3D" id="3.60.15.10">
    <property type="entry name" value="Ribonuclease Z/Hydroxyacylglutathione hydrolase-like"/>
    <property type="match status" value="1"/>
</dbReference>
<reference evidence="5 9" key="4">
    <citation type="submission" date="2020-12" db="EMBL/GenBank/DDBJ databases">
        <title>FDA dAtabase for Regulatory Grade micrObial Sequences (FDA-ARGOS): Supporting development and validation of Infectious Disease Dx tests.</title>
        <authorList>
            <person name="Nelson B."/>
            <person name="Plummer A."/>
            <person name="Tallon L."/>
            <person name="Sadzewicz L."/>
            <person name="Zhao X."/>
            <person name="Boylan J."/>
            <person name="Ott S."/>
            <person name="Bowen H."/>
            <person name="Vavikolanu K."/>
            <person name="Mehta A."/>
            <person name="Aluvathingal J."/>
            <person name="Nadendla S."/>
            <person name="Myers T."/>
            <person name="Yan Y."/>
            <person name="Sichtig H."/>
        </authorList>
    </citation>
    <scope>NUCLEOTIDE SEQUENCE [LARGE SCALE GENOMIC DNA]</scope>
    <source>
        <strain evidence="5 9">FDAARGOS_924</strain>
    </source>
</reference>
<reference evidence="2 6" key="3">
    <citation type="submission" date="2017-01" db="EMBL/GenBank/DDBJ databases">
        <title>Bacillus cereus isolates.</title>
        <authorList>
            <person name="Beno S.M."/>
        </authorList>
    </citation>
    <scope>NUCLEOTIDE SEQUENCE [LARGE SCALE GENOMIC DNA]</scope>
    <source>
        <strain evidence="2 6">FSL W7-1108</strain>
    </source>
</reference>
<evidence type="ECO:0000259" key="1">
    <source>
        <dbReference type="SMART" id="SM00849"/>
    </source>
</evidence>